<evidence type="ECO:0000313" key="2">
    <source>
        <dbReference type="EMBL" id="PFH62491.1"/>
    </source>
</evidence>
<dbReference type="EMBL" id="LAZP02000027">
    <property type="protein sequence ID" value="PFH62491.1"/>
    <property type="molecule type" value="Genomic_DNA"/>
</dbReference>
<dbReference type="GO" id="GO:0005737">
    <property type="term" value="C:cytoplasm"/>
    <property type="evidence" value="ECO:0007669"/>
    <property type="project" value="TreeGrafter"/>
</dbReference>
<proteinExistence type="predicted"/>
<dbReference type="InterPro" id="IPR014729">
    <property type="entry name" value="Rossmann-like_a/b/a_fold"/>
</dbReference>
<reference evidence="2 3" key="2">
    <citation type="journal article" date="2017" name="Sci. Rep.">
        <title>Ant-infecting Ophiocordyceps genomes reveal a high diversity of potential behavioral manipulation genes and a possible major role for enterotoxins.</title>
        <authorList>
            <person name="de Bekker C."/>
            <person name="Ohm R.A."/>
            <person name="Evans H.C."/>
            <person name="Brachmann A."/>
            <person name="Hughes D.P."/>
        </authorList>
    </citation>
    <scope>NUCLEOTIDE SEQUENCE [LARGE SCALE GENOMIC DNA]</scope>
    <source>
        <strain evidence="2 3">SC16a</strain>
    </source>
</reference>
<keyword evidence="3" id="KW-1185">Reference proteome</keyword>
<feature type="domain" description="Cytidyltransferase-like" evidence="1">
    <location>
        <begin position="55"/>
        <end position="242"/>
    </location>
</feature>
<comment type="caution">
    <text evidence="2">The sequence shown here is derived from an EMBL/GenBank/DDBJ whole genome shotgun (WGS) entry which is preliminary data.</text>
</comment>
<dbReference type="PANTHER" id="PTHR31285:SF0">
    <property type="entry name" value="NICOTINAMIDE MONONUCLEOTIDE ADENYLYLTRANSFERASE"/>
    <property type="match status" value="1"/>
</dbReference>
<dbReference type="AlphaFoldDB" id="A0A2A9PN50"/>
<dbReference type="Pfam" id="PF01467">
    <property type="entry name" value="CTP_transf_like"/>
    <property type="match status" value="1"/>
</dbReference>
<dbReference type="InterPro" id="IPR004821">
    <property type="entry name" value="Cyt_trans-like"/>
</dbReference>
<dbReference type="GO" id="GO:0005634">
    <property type="term" value="C:nucleus"/>
    <property type="evidence" value="ECO:0007669"/>
    <property type="project" value="TreeGrafter"/>
</dbReference>
<gene>
    <name evidence="2" type="ORF">XA68_13393</name>
</gene>
<evidence type="ECO:0000313" key="3">
    <source>
        <dbReference type="Proteomes" id="UP000037136"/>
    </source>
</evidence>
<evidence type="ECO:0000259" key="1">
    <source>
        <dbReference type="Pfam" id="PF01467"/>
    </source>
</evidence>
<name>A0A2A9PN50_OPHUN</name>
<reference evidence="2 3" key="1">
    <citation type="journal article" date="2015" name="BMC Genomics">
        <title>Gene expression during zombie ant biting behavior reflects the complexity underlying fungal parasitic behavioral manipulation.</title>
        <authorList>
            <person name="de Bekker C."/>
            <person name="Ohm R.A."/>
            <person name="Loreto R.G."/>
            <person name="Sebastian A."/>
            <person name="Albert I."/>
            <person name="Merrow M."/>
            <person name="Brachmann A."/>
            <person name="Hughes D.P."/>
        </authorList>
    </citation>
    <scope>NUCLEOTIDE SEQUENCE [LARGE SCALE GENOMIC DNA]</scope>
    <source>
        <strain evidence="2 3">SC16a</strain>
    </source>
</reference>
<dbReference type="PANTHER" id="PTHR31285">
    <property type="entry name" value="NICOTINAMIDE MONONUCLEOTIDE ADENYLYLTRANSFERASE"/>
    <property type="match status" value="1"/>
</dbReference>
<organism evidence="2 3">
    <name type="scientific">Ophiocordyceps unilateralis</name>
    <name type="common">Zombie-ant fungus</name>
    <name type="synonym">Torrubia unilateralis</name>
    <dbReference type="NCBI Taxonomy" id="268505"/>
    <lineage>
        <taxon>Eukaryota</taxon>
        <taxon>Fungi</taxon>
        <taxon>Dikarya</taxon>
        <taxon>Ascomycota</taxon>
        <taxon>Pezizomycotina</taxon>
        <taxon>Sordariomycetes</taxon>
        <taxon>Hypocreomycetidae</taxon>
        <taxon>Hypocreales</taxon>
        <taxon>Ophiocordycipitaceae</taxon>
        <taxon>Ophiocordyceps</taxon>
    </lineage>
</organism>
<dbReference type="Gene3D" id="3.40.50.620">
    <property type="entry name" value="HUPs"/>
    <property type="match status" value="1"/>
</dbReference>
<dbReference type="STRING" id="268505.A0A2A9PN50"/>
<dbReference type="Proteomes" id="UP000037136">
    <property type="component" value="Unassembled WGS sequence"/>
</dbReference>
<accession>A0A2A9PN50</accession>
<dbReference type="OrthoDB" id="5591297at2759"/>
<protein>
    <recommendedName>
        <fullName evidence="1">Cytidyltransferase-like domain-containing protein</fullName>
    </recommendedName>
</protein>
<dbReference type="SUPFAM" id="SSF52374">
    <property type="entry name" value="Nucleotidylyl transferase"/>
    <property type="match status" value="1"/>
</dbReference>
<dbReference type="GO" id="GO:0000309">
    <property type="term" value="F:nicotinamide-nucleotide adenylyltransferase activity"/>
    <property type="evidence" value="ECO:0007669"/>
    <property type="project" value="TreeGrafter"/>
</dbReference>
<dbReference type="GO" id="GO:0016887">
    <property type="term" value="F:ATP hydrolysis activity"/>
    <property type="evidence" value="ECO:0007669"/>
    <property type="project" value="TreeGrafter"/>
</dbReference>
<sequence length="292" mass="32606">MSRSKQHLIDCFTRSLSSFQASAEPLRILSTLPHDSEPRGGAKGRQRRRRLLVLDSSFNPPTRAHQHMARTAMRNTHDATLLLLLAVSNADKAPAPASFPLRLCMMEALARKLATEENAMVDVAVTNKALFSDKAIAVANSGVYADDVELVFLVGFDTLVRILDAKYYTSMETTLSHFFHRSRLQVTIRPGDAWGSAKEQLDFASRLTQHEAGPKAEWATRIHLRRDEEEEQTAGVSSSRVRDLMRISGRGRHDDQGASEVGQAGELARLVDAEVLDWIESEHLYRNDVKDS</sequence>